<name>A0ABN7V6D9_GIGMA</name>
<proteinExistence type="predicted"/>
<protein>
    <submittedName>
        <fullName evidence="1">32820_t:CDS:1</fullName>
    </submittedName>
</protein>
<comment type="caution">
    <text evidence="1">The sequence shown here is derived from an EMBL/GenBank/DDBJ whole genome shotgun (WGS) entry which is preliminary data.</text>
</comment>
<gene>
    <name evidence="1" type="ORF">GMARGA_LOCUS14946</name>
</gene>
<sequence>MNESTTKVRFQLIFEQKSYSNEINLLKSNIKILKKKTTLVQKASSIDKITILSFKAKIGELEAKKVIEITNKQEKPKLPDWVHSNLKSLVYELGLENKVWEIDKICSQCQQPIYPKDDNNTLTLLKKEEYMVKKLFKYLSKEPQNFSPISKSIDIENSITSKMIFVKIYNKIVQAEKILEKRIFLDSYYLLGEALVKKLAEFETNYPLQTAQTLLNAEIKNQFLSDISCNIFNKKKCSAINIYKIFSTEGLKKDDIKQIRKISPSAFERFNNK</sequence>
<dbReference type="Proteomes" id="UP000789901">
    <property type="component" value="Unassembled WGS sequence"/>
</dbReference>
<reference evidence="1 2" key="1">
    <citation type="submission" date="2021-06" db="EMBL/GenBank/DDBJ databases">
        <authorList>
            <person name="Kallberg Y."/>
            <person name="Tangrot J."/>
            <person name="Rosling A."/>
        </authorList>
    </citation>
    <scope>NUCLEOTIDE SEQUENCE [LARGE SCALE GENOMIC DNA]</scope>
    <source>
        <strain evidence="1 2">120-4 pot B 10/14</strain>
    </source>
</reference>
<keyword evidence="2" id="KW-1185">Reference proteome</keyword>
<organism evidence="1 2">
    <name type="scientific">Gigaspora margarita</name>
    <dbReference type="NCBI Taxonomy" id="4874"/>
    <lineage>
        <taxon>Eukaryota</taxon>
        <taxon>Fungi</taxon>
        <taxon>Fungi incertae sedis</taxon>
        <taxon>Mucoromycota</taxon>
        <taxon>Glomeromycotina</taxon>
        <taxon>Glomeromycetes</taxon>
        <taxon>Diversisporales</taxon>
        <taxon>Gigasporaceae</taxon>
        <taxon>Gigaspora</taxon>
    </lineage>
</organism>
<evidence type="ECO:0000313" key="2">
    <source>
        <dbReference type="Proteomes" id="UP000789901"/>
    </source>
</evidence>
<accession>A0ABN7V6D9</accession>
<dbReference type="EMBL" id="CAJVQB010010115">
    <property type="protein sequence ID" value="CAG8736759.1"/>
    <property type="molecule type" value="Genomic_DNA"/>
</dbReference>
<evidence type="ECO:0000313" key="1">
    <source>
        <dbReference type="EMBL" id="CAG8736759.1"/>
    </source>
</evidence>